<dbReference type="STRING" id="262209.AWH69_08135"/>
<dbReference type="RefSeq" id="WP_068273877.1">
    <property type="nucleotide sequence ID" value="NZ_LQZG01000002.1"/>
</dbReference>
<protein>
    <recommendedName>
        <fullName evidence="5">Ig-like domain-containing protein</fullName>
    </recommendedName>
</protein>
<organism evidence="3 4">
    <name type="scientific">Janibacter melonis</name>
    <dbReference type="NCBI Taxonomy" id="262209"/>
    <lineage>
        <taxon>Bacteria</taxon>
        <taxon>Bacillati</taxon>
        <taxon>Actinomycetota</taxon>
        <taxon>Actinomycetes</taxon>
        <taxon>Micrococcales</taxon>
        <taxon>Intrasporangiaceae</taxon>
        <taxon>Janibacter</taxon>
    </lineage>
</organism>
<dbReference type="Gene3D" id="2.60.40.2700">
    <property type="match status" value="1"/>
</dbReference>
<reference evidence="3 4" key="1">
    <citation type="submission" date="2016-01" db="EMBL/GenBank/DDBJ databases">
        <title>Janibacter melonis strain CD11_4 genome sequencing and assembly.</title>
        <authorList>
            <person name="Nair G.R."/>
            <person name="Kaur G."/>
            <person name="Chander A.M."/>
            <person name="Mayilraj S."/>
        </authorList>
    </citation>
    <scope>NUCLEOTIDE SEQUENCE [LARGE SCALE GENOMIC DNA]</scope>
    <source>
        <strain evidence="3 4">CD11-4</strain>
    </source>
</reference>
<evidence type="ECO:0008006" key="5">
    <source>
        <dbReference type="Google" id="ProtNLM"/>
    </source>
</evidence>
<comment type="caution">
    <text evidence="3">The sequence shown here is derived from an EMBL/GenBank/DDBJ whole genome shotgun (WGS) entry which is preliminary data.</text>
</comment>
<sequence length="295" mass="30261">MRRALPVALAAALLAGALGAPAARAGEISTSRADGAAALAVAPRTALLASSRGHSGTCTTSRGVSVVVDFRELGGSTLRRCALPDPGQTAFRGTGLDALRAAGLDVTGVDTYGLAVVCRLAGKPSASTTLTVAGRDYRESCRTTPPTGAHWSYWHTSSAKGAWQLSRYGAAGRQVVNGGWEGWSFSLGRTSDPAPRLAPAPAATTAWRPYSAPLPRISGTSAVGSSLRVTVGTWSPTPSTRTIRWYRDGIAISGATASTYRLTSADRGRQVSVKVTGSGSGRASTWATSAARSVS</sequence>
<keyword evidence="4" id="KW-1185">Reference proteome</keyword>
<evidence type="ECO:0000256" key="2">
    <source>
        <dbReference type="SAM" id="SignalP"/>
    </source>
</evidence>
<dbReference type="AlphaFoldDB" id="A0A176QEA5"/>
<feature type="chain" id="PRO_5008048822" description="Ig-like domain-containing protein" evidence="2">
    <location>
        <begin position="26"/>
        <end position="295"/>
    </location>
</feature>
<accession>A0A176QEA5</accession>
<name>A0A176QEA5_9MICO</name>
<feature type="region of interest" description="Disordered" evidence="1">
    <location>
        <begin position="276"/>
        <end position="295"/>
    </location>
</feature>
<dbReference type="Proteomes" id="UP000076976">
    <property type="component" value="Unassembled WGS sequence"/>
</dbReference>
<feature type="signal peptide" evidence="2">
    <location>
        <begin position="1"/>
        <end position="25"/>
    </location>
</feature>
<evidence type="ECO:0000313" key="3">
    <source>
        <dbReference type="EMBL" id="OAB87970.1"/>
    </source>
</evidence>
<dbReference type="EMBL" id="LQZG01000002">
    <property type="protein sequence ID" value="OAB87970.1"/>
    <property type="molecule type" value="Genomic_DNA"/>
</dbReference>
<proteinExistence type="predicted"/>
<evidence type="ECO:0000313" key="4">
    <source>
        <dbReference type="Proteomes" id="UP000076976"/>
    </source>
</evidence>
<evidence type="ECO:0000256" key="1">
    <source>
        <dbReference type="SAM" id="MobiDB-lite"/>
    </source>
</evidence>
<feature type="compositionally biased region" description="Low complexity" evidence="1">
    <location>
        <begin position="281"/>
        <end position="295"/>
    </location>
</feature>
<gene>
    <name evidence="3" type="ORF">AWH69_08135</name>
</gene>
<keyword evidence="2" id="KW-0732">Signal</keyword>